<name>A0A010ST12_PSEFL</name>
<accession>A0A010ST12</accession>
<comment type="caution">
    <text evidence="1">The sequence shown here is derived from an EMBL/GenBank/DDBJ whole genome shotgun (WGS) entry which is preliminary data.</text>
</comment>
<protein>
    <submittedName>
        <fullName evidence="1">Uncharacterized protein</fullName>
    </submittedName>
</protein>
<reference evidence="1 2" key="1">
    <citation type="journal article" date="2011" name="J. Bacteriol.">
        <title>Draft genome sequence of the polycyclic aromatic hydrocarbon-degrading, genetically engineered bioluminescent bioreporter Pseudomonas fluorescens HK44.</title>
        <authorList>
            <person name="Chauhan A."/>
            <person name="Layton A.C."/>
            <person name="Williams D.E."/>
            <person name="Smartt A.E."/>
            <person name="Ripp S."/>
            <person name="Karpinets T.V."/>
            <person name="Brown S.D."/>
            <person name="Sayler G.S."/>
        </authorList>
    </citation>
    <scope>NUCLEOTIDE SEQUENCE [LARGE SCALE GENOMIC DNA]</scope>
    <source>
        <strain evidence="1 2">HK44</strain>
    </source>
</reference>
<dbReference type="Proteomes" id="UP000022611">
    <property type="component" value="Unassembled WGS sequence"/>
</dbReference>
<evidence type="ECO:0000313" key="1">
    <source>
        <dbReference type="EMBL" id="EXF94113.1"/>
    </source>
</evidence>
<dbReference type="HOGENOM" id="CLU_3315549_0_0_6"/>
<proteinExistence type="predicted"/>
<dbReference type="PATRIC" id="fig|1042209.11.peg.3820"/>
<gene>
    <name evidence="1" type="ORF">HK44_007200</name>
</gene>
<dbReference type="EMBL" id="AFOY02000015">
    <property type="protein sequence ID" value="EXF94113.1"/>
    <property type="molecule type" value="Genomic_DNA"/>
</dbReference>
<organism evidence="1 2">
    <name type="scientific">Pseudomonas fluorescens HK44</name>
    <dbReference type="NCBI Taxonomy" id="1042209"/>
    <lineage>
        <taxon>Bacteria</taxon>
        <taxon>Pseudomonadati</taxon>
        <taxon>Pseudomonadota</taxon>
        <taxon>Gammaproteobacteria</taxon>
        <taxon>Pseudomonadales</taxon>
        <taxon>Pseudomonadaceae</taxon>
        <taxon>Pseudomonas</taxon>
    </lineage>
</organism>
<evidence type="ECO:0000313" key="2">
    <source>
        <dbReference type="Proteomes" id="UP000022611"/>
    </source>
</evidence>
<sequence>MQQWGIFGIADWSDTGFAMRVWEAGQLFLFSIRQLMAGS</sequence>
<dbReference type="AlphaFoldDB" id="A0A010ST12"/>